<dbReference type="InterPro" id="IPR016181">
    <property type="entry name" value="Acyl_CoA_acyltransferase"/>
</dbReference>
<sequence length="146" mass="17395">MIKIKDDLFFSDNKKDMDIELIFSFLKKTYWGGLRTFEEQKKANENTLNFGLFKNGNQIAFSRVMTDKVFFAYLLDVFVVDEEQGKGHFKILIDHIMNYPELQKIDKWILATKDAHSLYEKFGFEKIKKPEMLMEKISDRAKEIYE</sequence>
<accession>A0A2S7KUF8</accession>
<dbReference type="InterPro" id="IPR000182">
    <property type="entry name" value="GNAT_dom"/>
</dbReference>
<dbReference type="Gene3D" id="3.40.630.30">
    <property type="match status" value="1"/>
</dbReference>
<evidence type="ECO:0000259" key="1">
    <source>
        <dbReference type="PROSITE" id="PS51186"/>
    </source>
</evidence>
<protein>
    <recommendedName>
        <fullName evidence="1">N-acetyltransferase domain-containing protein</fullName>
    </recommendedName>
</protein>
<dbReference type="AlphaFoldDB" id="A0A2S7KUF8"/>
<proteinExistence type="predicted"/>
<evidence type="ECO:0000313" key="3">
    <source>
        <dbReference type="Proteomes" id="UP000239522"/>
    </source>
</evidence>
<dbReference type="SUPFAM" id="SSF55729">
    <property type="entry name" value="Acyl-CoA N-acyltransferases (Nat)"/>
    <property type="match status" value="1"/>
</dbReference>
<dbReference type="CDD" id="cd04301">
    <property type="entry name" value="NAT_SF"/>
    <property type="match status" value="1"/>
</dbReference>
<dbReference type="PROSITE" id="PS51186">
    <property type="entry name" value="GNAT"/>
    <property type="match status" value="1"/>
</dbReference>
<feature type="domain" description="N-acetyltransferase" evidence="1">
    <location>
        <begin position="8"/>
        <end position="146"/>
    </location>
</feature>
<name>A0A2S7KUF8_9FLAO</name>
<dbReference type="InterPro" id="IPR053144">
    <property type="entry name" value="Acetyltransferase_Butenolide"/>
</dbReference>
<evidence type="ECO:0000313" key="2">
    <source>
        <dbReference type="EMBL" id="PQB06236.1"/>
    </source>
</evidence>
<dbReference type="PANTHER" id="PTHR43233">
    <property type="entry name" value="FAMILY N-ACETYLTRANSFERASE, PUTATIVE (AFU_ORTHOLOGUE AFUA_6G03350)-RELATED"/>
    <property type="match status" value="1"/>
</dbReference>
<reference evidence="2 3" key="1">
    <citation type="submission" date="2016-11" db="EMBL/GenBank/DDBJ databases">
        <title>Trade-off between light-utilization and light-protection in marine flavobacteria.</title>
        <authorList>
            <person name="Kumagai Y."/>
        </authorList>
    </citation>
    <scope>NUCLEOTIDE SEQUENCE [LARGE SCALE GENOMIC DNA]</scope>
    <source>
        <strain evidence="2 3">ATCC 700397</strain>
    </source>
</reference>
<comment type="caution">
    <text evidence="2">The sequence shown here is derived from an EMBL/GenBank/DDBJ whole genome shotgun (WGS) entry which is preliminary data.</text>
</comment>
<organism evidence="2 3">
    <name type="scientific">Polaribacter filamentus</name>
    <dbReference type="NCBI Taxonomy" id="53483"/>
    <lineage>
        <taxon>Bacteria</taxon>
        <taxon>Pseudomonadati</taxon>
        <taxon>Bacteroidota</taxon>
        <taxon>Flavobacteriia</taxon>
        <taxon>Flavobacteriales</taxon>
        <taxon>Flavobacteriaceae</taxon>
    </lineage>
</organism>
<gene>
    <name evidence="2" type="ORF">BST83_02840</name>
</gene>
<dbReference type="Proteomes" id="UP000239522">
    <property type="component" value="Unassembled WGS sequence"/>
</dbReference>
<dbReference type="GO" id="GO:0016747">
    <property type="term" value="F:acyltransferase activity, transferring groups other than amino-acyl groups"/>
    <property type="evidence" value="ECO:0007669"/>
    <property type="project" value="InterPro"/>
</dbReference>
<keyword evidence="3" id="KW-1185">Reference proteome</keyword>
<dbReference type="PANTHER" id="PTHR43233:SF1">
    <property type="entry name" value="FAMILY N-ACETYLTRANSFERASE, PUTATIVE (AFU_ORTHOLOGUE AFUA_6G03350)-RELATED"/>
    <property type="match status" value="1"/>
</dbReference>
<dbReference type="EMBL" id="MQUA01000013">
    <property type="protein sequence ID" value="PQB06236.1"/>
    <property type="molecule type" value="Genomic_DNA"/>
</dbReference>
<dbReference type="RefSeq" id="WP_240614624.1">
    <property type="nucleotide sequence ID" value="NZ_MQUA01000013.1"/>
</dbReference>
<dbReference type="Pfam" id="PF13508">
    <property type="entry name" value="Acetyltransf_7"/>
    <property type="match status" value="1"/>
</dbReference>